<keyword evidence="5" id="KW-1185">Reference proteome</keyword>
<dbReference type="EMBL" id="CP021983">
    <property type="protein sequence ID" value="ASC71486.1"/>
    <property type="molecule type" value="Genomic_DNA"/>
</dbReference>
<keyword evidence="2" id="KW-0067">ATP-binding</keyword>
<protein>
    <submittedName>
        <fullName evidence="4">RecBCD enzyme subunit RecD</fullName>
        <ecNumber evidence="4">3.1.11.5</ecNumber>
    </submittedName>
</protein>
<dbReference type="GO" id="GO:0005524">
    <property type="term" value="F:ATP binding"/>
    <property type="evidence" value="ECO:0007669"/>
    <property type="project" value="UniProtKB-KW"/>
</dbReference>
<feature type="domain" description="UvrD-like helicase C-terminal" evidence="3">
    <location>
        <begin position="342"/>
        <end position="393"/>
    </location>
</feature>
<dbReference type="Pfam" id="PF13538">
    <property type="entry name" value="UvrD_C_2"/>
    <property type="match status" value="1"/>
</dbReference>
<evidence type="ECO:0000313" key="4">
    <source>
        <dbReference type="EMBL" id="ASC71486.1"/>
    </source>
</evidence>
<dbReference type="RefSeq" id="WP_225889294.1">
    <property type="nucleotide sequence ID" value="NZ_CP021983.2"/>
</dbReference>
<name>A0A1Z3HMK5_9CYAN</name>
<gene>
    <name evidence="4" type="primary">recD</name>
    <name evidence="4" type="ORF">XM38_024380</name>
</gene>
<evidence type="ECO:0000256" key="1">
    <source>
        <dbReference type="ARBA" id="ARBA00022741"/>
    </source>
</evidence>
<proteinExistence type="predicted"/>
<organism evidence="4 5">
    <name type="scientific">Halomicronema hongdechloris C2206</name>
    <dbReference type="NCBI Taxonomy" id="1641165"/>
    <lineage>
        <taxon>Bacteria</taxon>
        <taxon>Bacillati</taxon>
        <taxon>Cyanobacteriota</taxon>
        <taxon>Cyanophyceae</taxon>
        <taxon>Nodosilineales</taxon>
        <taxon>Nodosilineaceae</taxon>
        <taxon>Halomicronema</taxon>
    </lineage>
</organism>
<dbReference type="Gene3D" id="3.40.50.300">
    <property type="entry name" value="P-loop containing nucleotide triphosphate hydrolases"/>
    <property type="match status" value="2"/>
</dbReference>
<keyword evidence="4" id="KW-0378">Hydrolase</keyword>
<evidence type="ECO:0000256" key="2">
    <source>
        <dbReference type="ARBA" id="ARBA00022840"/>
    </source>
</evidence>
<dbReference type="PANTHER" id="PTHR43788:SF6">
    <property type="entry name" value="DNA HELICASE B"/>
    <property type="match status" value="1"/>
</dbReference>
<dbReference type="InterPro" id="IPR027785">
    <property type="entry name" value="UvrD-like_helicase_C"/>
</dbReference>
<dbReference type="GO" id="GO:0008854">
    <property type="term" value="F:exodeoxyribonuclease V activity"/>
    <property type="evidence" value="ECO:0007669"/>
    <property type="project" value="UniProtKB-EC"/>
</dbReference>
<dbReference type="InterPro" id="IPR050534">
    <property type="entry name" value="Coronavir_polyprotein_1ab"/>
</dbReference>
<keyword evidence="1" id="KW-0547">Nucleotide-binding</keyword>
<dbReference type="CDD" id="cd18809">
    <property type="entry name" value="SF1_C_RecD"/>
    <property type="match status" value="1"/>
</dbReference>
<dbReference type="AlphaFoldDB" id="A0A1Z3HMK5"/>
<evidence type="ECO:0000259" key="3">
    <source>
        <dbReference type="Pfam" id="PF13538"/>
    </source>
</evidence>
<accession>A0A1Z3HMK5</accession>
<dbReference type="GO" id="GO:0003678">
    <property type="term" value="F:DNA helicase activity"/>
    <property type="evidence" value="ECO:0007669"/>
    <property type="project" value="UniProtKB-ARBA"/>
</dbReference>
<dbReference type="PANTHER" id="PTHR43788">
    <property type="entry name" value="DNA2/NAM7 HELICASE FAMILY MEMBER"/>
    <property type="match status" value="1"/>
</dbReference>
<dbReference type="InterPro" id="IPR027417">
    <property type="entry name" value="P-loop_NTPase"/>
</dbReference>
<evidence type="ECO:0000313" key="5">
    <source>
        <dbReference type="Proteomes" id="UP000191901"/>
    </source>
</evidence>
<dbReference type="KEGG" id="hhg:XM38_024380"/>
<dbReference type="Proteomes" id="UP000191901">
    <property type="component" value="Chromosome"/>
</dbReference>
<dbReference type="Pfam" id="PF13245">
    <property type="entry name" value="AAA_19"/>
    <property type="match status" value="1"/>
</dbReference>
<sequence>MPAPGKTTLLQALITRLRRQKDKRSIIVLTAFSNKATKVLGTMAIRWGLTLDCMTCCKLLGLRPVIDDQTGRQLFRPDRHQSSQLDRYRLVIVDECSMINAEMWALLVNAVSDLYTGTQLLFVGDAAQLPPVGEPESPCFRQIHHRSDLTQVVRYGNAIGILAEDLRRHLERDHFPRFGSDTNPEQTEGCFVLSRSRWHQLLLRAVTSEAYQHDPDQVRGLAYTNRRVHQLNSQIRATIYGPEADRFVPGERLIANNPCLEDDTIVLPTSAECEVLQATPGYAGDWPVWFLEVETEEGDYRMLRVLHQRGQSQYRLRLEALAAEKRWQEFWTLKQLFHDVNYAYSLTIHKSQGSTFQDVFVDLPSMAANPNVMERNQLCYVAFTRAAKRLFVYR</sequence>
<dbReference type="SUPFAM" id="SSF52540">
    <property type="entry name" value="P-loop containing nucleoside triphosphate hydrolases"/>
    <property type="match status" value="1"/>
</dbReference>
<dbReference type="EC" id="3.1.11.5" evidence="4"/>
<reference evidence="4 5" key="1">
    <citation type="journal article" date="2016" name="Biochim. Biophys. Acta">
        <title>Characterization of red-shifted phycobilisomes isolated from the chlorophyll f-containing cyanobacterium Halomicronema hongdechloris.</title>
        <authorList>
            <person name="Li Y."/>
            <person name="Lin Y."/>
            <person name="Garvey C.J."/>
            <person name="Birch D."/>
            <person name="Corkery R.W."/>
            <person name="Loughlin P.C."/>
            <person name="Scheer H."/>
            <person name="Willows R.D."/>
            <person name="Chen M."/>
        </authorList>
    </citation>
    <scope>NUCLEOTIDE SEQUENCE [LARGE SCALE GENOMIC DNA]</scope>
    <source>
        <strain evidence="4 5">C2206</strain>
    </source>
</reference>